<proteinExistence type="predicted"/>
<keyword evidence="3" id="KW-1185">Reference proteome</keyword>
<dbReference type="RefSeq" id="WP_203980390.1">
    <property type="nucleotide sequence ID" value="NZ_BAAAKY010000013.1"/>
</dbReference>
<gene>
    <name evidence="2" type="ORF">Psi02_73560</name>
</gene>
<evidence type="ECO:0000313" key="2">
    <source>
        <dbReference type="EMBL" id="GII50932.1"/>
    </source>
</evidence>
<keyword evidence="1" id="KW-1133">Transmembrane helix</keyword>
<dbReference type="AlphaFoldDB" id="A0A8J3XQJ5"/>
<keyword evidence="1" id="KW-0472">Membrane</keyword>
<feature type="transmembrane region" description="Helical" evidence="1">
    <location>
        <begin position="276"/>
        <end position="298"/>
    </location>
</feature>
<accession>A0A8J3XQJ5</accession>
<dbReference type="Proteomes" id="UP000644610">
    <property type="component" value="Unassembled WGS sequence"/>
</dbReference>
<evidence type="ECO:0000256" key="1">
    <source>
        <dbReference type="SAM" id="Phobius"/>
    </source>
</evidence>
<evidence type="ECO:0000313" key="3">
    <source>
        <dbReference type="Proteomes" id="UP000644610"/>
    </source>
</evidence>
<sequence length="354" mass="39680">MPQMLYYPGMTPPESALFQAVLYWDSVASIAPHEWRQYAERTERSRALLRLAESGLYEPISLWGYPSALHSTFETELDRLLKHVSREDLVPPEEDPAADAVSNWYSVSRFPPAWTRLLLEEGLARARSSNDQVTEVWVDTKLRHMIFAVAADHLVRDAAGKGATGPTRSTYTTDKDFFWAVNAPSGHEGAGPCLEVDVGDLLPMPAPGTDLEKVIAFRTRYDDERRRVMHELRKMQFDLGRYYGENPHEVMEGMRLELRDAIGDLDKAAKASRMTWVRGGVFAFVAVTAGAAATILPMSEPFSWPLGLQVASWAALSMAGNATINLATNKIAASRASDEVYRYLQRTRDDFRHA</sequence>
<keyword evidence="1" id="KW-0812">Transmembrane</keyword>
<name>A0A8J3XQJ5_9ACTN</name>
<reference evidence="2" key="1">
    <citation type="submission" date="2021-01" db="EMBL/GenBank/DDBJ databases">
        <title>Whole genome shotgun sequence of Planotetraspora silvatica NBRC 100141.</title>
        <authorList>
            <person name="Komaki H."/>
            <person name="Tamura T."/>
        </authorList>
    </citation>
    <scope>NUCLEOTIDE SEQUENCE</scope>
    <source>
        <strain evidence="2">NBRC 100141</strain>
    </source>
</reference>
<protein>
    <submittedName>
        <fullName evidence="2">Uncharacterized protein</fullName>
    </submittedName>
</protein>
<comment type="caution">
    <text evidence="2">The sequence shown here is derived from an EMBL/GenBank/DDBJ whole genome shotgun (WGS) entry which is preliminary data.</text>
</comment>
<organism evidence="2 3">
    <name type="scientific">Planotetraspora silvatica</name>
    <dbReference type="NCBI Taxonomy" id="234614"/>
    <lineage>
        <taxon>Bacteria</taxon>
        <taxon>Bacillati</taxon>
        <taxon>Actinomycetota</taxon>
        <taxon>Actinomycetes</taxon>
        <taxon>Streptosporangiales</taxon>
        <taxon>Streptosporangiaceae</taxon>
        <taxon>Planotetraspora</taxon>
    </lineage>
</organism>
<dbReference type="EMBL" id="BOOQ01000057">
    <property type="protein sequence ID" value="GII50932.1"/>
    <property type="molecule type" value="Genomic_DNA"/>
</dbReference>
<feature type="transmembrane region" description="Helical" evidence="1">
    <location>
        <begin position="310"/>
        <end position="328"/>
    </location>
</feature>